<dbReference type="SUPFAM" id="SSF103481">
    <property type="entry name" value="Multidrug resistance efflux transporter EmrE"/>
    <property type="match status" value="2"/>
</dbReference>
<proteinExistence type="inferred from homology"/>
<name>A0A2N8PRM8_ENTAV</name>
<sequence length="296" mass="32997">MKKDSGLVYGFGAYILWGILPLYWKLLGGVSSIDILFYRIIWSLIFMLLYMIALRKMPTFIQEVKVLLKNRKKVLAVIMAAIFVSLNWGIFIYTVSIGQVQQASLGYYINPLLNVLAGALYLKEPLTKQAKLASLSALTGVILLTLQTGVFPFNSLFLAASFCLYGLTKKQLQLSSATSITLETLIIAPIGLIYLFFISPTGFMNYSMSMNLLLMGAGVVTAIPLLLFATAVKKLSYITLGFLQYVNPTIMLVMAIFLFHEPYALPQFIAFAFIWLGILIFVAGNLIQVRRKGLRP</sequence>
<gene>
    <name evidence="10" type="primary">rarD</name>
    <name evidence="11" type="ORF">EK398_20470</name>
    <name evidence="10" type="ORF">P7D43_11510</name>
</gene>
<dbReference type="Proteomes" id="UP001260773">
    <property type="component" value="Unassembled WGS sequence"/>
</dbReference>
<feature type="transmembrane region" description="Helical" evidence="8">
    <location>
        <begin position="74"/>
        <end position="93"/>
    </location>
</feature>
<comment type="subcellular location">
    <subcellularLocation>
        <location evidence="1">Cell membrane</location>
        <topology evidence="1">Multi-pass membrane protein</topology>
    </subcellularLocation>
</comment>
<feature type="transmembrane region" description="Helical" evidence="8">
    <location>
        <begin position="265"/>
        <end position="287"/>
    </location>
</feature>
<feature type="transmembrane region" description="Helical" evidence="8">
    <location>
        <begin position="210"/>
        <end position="230"/>
    </location>
</feature>
<evidence type="ECO:0000256" key="3">
    <source>
        <dbReference type="ARBA" id="ARBA00022448"/>
    </source>
</evidence>
<keyword evidence="4" id="KW-1003">Cell membrane</keyword>
<evidence type="ECO:0000313" key="12">
    <source>
        <dbReference type="Proteomes" id="UP000288388"/>
    </source>
</evidence>
<dbReference type="InterPro" id="IPR037185">
    <property type="entry name" value="EmrE-like"/>
</dbReference>
<evidence type="ECO:0000256" key="1">
    <source>
        <dbReference type="ARBA" id="ARBA00004651"/>
    </source>
</evidence>
<keyword evidence="6 8" id="KW-1133">Transmembrane helix</keyword>
<dbReference type="EMBL" id="JARPWH010000037">
    <property type="protein sequence ID" value="MDT2403005.1"/>
    <property type="molecule type" value="Genomic_DNA"/>
</dbReference>
<keyword evidence="5 8" id="KW-0812">Transmembrane</keyword>
<evidence type="ECO:0000313" key="11">
    <source>
        <dbReference type="EMBL" id="RVU92849.1"/>
    </source>
</evidence>
<keyword evidence="3" id="KW-0813">Transport</keyword>
<evidence type="ECO:0000256" key="2">
    <source>
        <dbReference type="ARBA" id="ARBA00007362"/>
    </source>
</evidence>
<organism evidence="10 13">
    <name type="scientific">Enterococcus avium</name>
    <name type="common">Streptococcus avium</name>
    <dbReference type="NCBI Taxonomy" id="33945"/>
    <lineage>
        <taxon>Bacteria</taxon>
        <taxon>Bacillati</taxon>
        <taxon>Bacillota</taxon>
        <taxon>Bacilli</taxon>
        <taxon>Lactobacillales</taxon>
        <taxon>Enterococcaceae</taxon>
        <taxon>Enterococcus</taxon>
    </lineage>
</organism>
<feature type="transmembrane region" description="Helical" evidence="8">
    <location>
        <begin position="237"/>
        <end position="259"/>
    </location>
</feature>
<evidence type="ECO:0000256" key="6">
    <source>
        <dbReference type="ARBA" id="ARBA00022989"/>
    </source>
</evidence>
<dbReference type="EMBL" id="RYZS01000002">
    <property type="protein sequence ID" value="RVU92849.1"/>
    <property type="molecule type" value="Genomic_DNA"/>
</dbReference>
<feature type="transmembrane region" description="Helical" evidence="8">
    <location>
        <begin position="7"/>
        <end position="24"/>
    </location>
</feature>
<evidence type="ECO:0000259" key="9">
    <source>
        <dbReference type="Pfam" id="PF00892"/>
    </source>
</evidence>
<dbReference type="RefSeq" id="WP_048721373.1">
    <property type="nucleotide sequence ID" value="NZ_JADPDV010000008.1"/>
</dbReference>
<dbReference type="InterPro" id="IPR004626">
    <property type="entry name" value="RarD"/>
</dbReference>
<keyword evidence="7 8" id="KW-0472">Membrane</keyword>
<feature type="transmembrane region" description="Helical" evidence="8">
    <location>
        <begin position="180"/>
        <end position="198"/>
    </location>
</feature>
<dbReference type="GO" id="GO:0005886">
    <property type="term" value="C:plasma membrane"/>
    <property type="evidence" value="ECO:0007669"/>
    <property type="project" value="UniProtKB-SubCell"/>
</dbReference>
<comment type="caution">
    <text evidence="10">The sequence shown here is derived from an EMBL/GenBank/DDBJ whole genome shotgun (WGS) entry which is preliminary data.</text>
</comment>
<dbReference type="PANTHER" id="PTHR22911:SF137">
    <property type="entry name" value="SOLUTE CARRIER FAMILY 35 MEMBER G2-RELATED"/>
    <property type="match status" value="1"/>
</dbReference>
<dbReference type="NCBIfam" id="TIGR00688">
    <property type="entry name" value="rarD"/>
    <property type="match status" value="1"/>
</dbReference>
<comment type="similarity">
    <text evidence="2">Belongs to the EamA transporter family.</text>
</comment>
<dbReference type="AlphaFoldDB" id="A0A2N8PRM8"/>
<reference evidence="10" key="2">
    <citation type="submission" date="2023-03" db="EMBL/GenBank/DDBJ databases">
        <authorList>
            <person name="Shen W."/>
            <person name="Cai J."/>
        </authorList>
    </citation>
    <scope>NUCLEOTIDE SEQUENCE</scope>
    <source>
        <strain evidence="10">P33-2</strain>
    </source>
</reference>
<feature type="transmembrane region" description="Helical" evidence="8">
    <location>
        <begin position="36"/>
        <end position="53"/>
    </location>
</feature>
<evidence type="ECO:0000256" key="4">
    <source>
        <dbReference type="ARBA" id="ARBA00022475"/>
    </source>
</evidence>
<evidence type="ECO:0000313" key="13">
    <source>
        <dbReference type="Proteomes" id="UP001260773"/>
    </source>
</evidence>
<dbReference type="InterPro" id="IPR000620">
    <property type="entry name" value="EamA_dom"/>
</dbReference>
<evidence type="ECO:0000256" key="5">
    <source>
        <dbReference type="ARBA" id="ARBA00022692"/>
    </source>
</evidence>
<evidence type="ECO:0000256" key="8">
    <source>
        <dbReference type="SAM" id="Phobius"/>
    </source>
</evidence>
<evidence type="ECO:0000256" key="7">
    <source>
        <dbReference type="ARBA" id="ARBA00023136"/>
    </source>
</evidence>
<protein>
    <submittedName>
        <fullName evidence="10">EamA family transporter RarD</fullName>
    </submittedName>
</protein>
<evidence type="ECO:0000313" key="10">
    <source>
        <dbReference type="EMBL" id="MDT2403005.1"/>
    </source>
</evidence>
<dbReference type="Proteomes" id="UP000288388">
    <property type="component" value="Unassembled WGS sequence"/>
</dbReference>
<dbReference type="Pfam" id="PF00892">
    <property type="entry name" value="EamA"/>
    <property type="match status" value="1"/>
</dbReference>
<accession>A0A2N8PRM8</accession>
<dbReference type="PANTHER" id="PTHR22911">
    <property type="entry name" value="ACYL-MALONYL CONDENSING ENZYME-RELATED"/>
    <property type="match status" value="1"/>
</dbReference>
<reference evidence="11 12" key="1">
    <citation type="submission" date="2018-12" db="EMBL/GenBank/DDBJ databases">
        <title>A novel vanA-carrying plasmid in a clinical isolate of Enterococcus avium.</title>
        <authorList>
            <person name="Bernasconi O.J."/>
            <person name="Luzzaro F."/>
            <person name="Endimiani A."/>
        </authorList>
    </citation>
    <scope>NUCLEOTIDE SEQUENCE [LARGE SCALE GENOMIC DNA]</scope>
    <source>
        <strain evidence="11 12">LC0559/18</strain>
    </source>
</reference>
<feature type="domain" description="EamA" evidence="9">
    <location>
        <begin position="5"/>
        <end position="145"/>
    </location>
</feature>
<feature type="transmembrane region" description="Helical" evidence="8">
    <location>
        <begin position="152"/>
        <end position="168"/>
    </location>
</feature>